<dbReference type="InterPro" id="IPR022893">
    <property type="entry name" value="Shikimate_DH_fam"/>
</dbReference>
<proteinExistence type="predicted"/>
<reference evidence="1 2" key="1">
    <citation type="journal article" date="2024" name="G3 (Bethesda)">
        <title>Genome assembly of Hibiscus sabdariffa L. provides insights into metabolisms of medicinal natural products.</title>
        <authorList>
            <person name="Kim T."/>
        </authorList>
    </citation>
    <scope>NUCLEOTIDE SEQUENCE [LARGE SCALE GENOMIC DNA]</scope>
    <source>
        <strain evidence="1">TK-2024</strain>
        <tissue evidence="1">Old leaves</tissue>
    </source>
</reference>
<sequence length="96" mass="10902">MWVKQTHQLLGLGYKAKEVASKVQGQALTLAELNDFYPEEGMILANMTSVGMEPRIEETPVSKVCLLKFNLFSNSEVSCAETEFETRSLFFHDRKL</sequence>
<evidence type="ECO:0000313" key="1">
    <source>
        <dbReference type="EMBL" id="KAK8498389.1"/>
    </source>
</evidence>
<comment type="caution">
    <text evidence="1">The sequence shown here is derived from an EMBL/GenBank/DDBJ whole genome shotgun (WGS) entry which is preliminary data.</text>
</comment>
<dbReference type="PANTHER" id="PTHR21089">
    <property type="entry name" value="SHIKIMATE DEHYDROGENASE"/>
    <property type="match status" value="1"/>
</dbReference>
<dbReference type="Proteomes" id="UP001472677">
    <property type="component" value="Unassembled WGS sequence"/>
</dbReference>
<name>A0ABR2AW37_9ROSI</name>
<dbReference type="PANTHER" id="PTHR21089:SF12">
    <property type="entry name" value="BIFUNCTIONAL 3-DEHYDROQUINATE DEHYDRATASE_SHIKIMATE DEHYDROGENASE, CHLOROPLASTIC"/>
    <property type="match status" value="1"/>
</dbReference>
<gene>
    <name evidence="1" type="ORF">V6N12_011432</name>
</gene>
<organism evidence="1 2">
    <name type="scientific">Hibiscus sabdariffa</name>
    <name type="common">roselle</name>
    <dbReference type="NCBI Taxonomy" id="183260"/>
    <lineage>
        <taxon>Eukaryota</taxon>
        <taxon>Viridiplantae</taxon>
        <taxon>Streptophyta</taxon>
        <taxon>Embryophyta</taxon>
        <taxon>Tracheophyta</taxon>
        <taxon>Spermatophyta</taxon>
        <taxon>Magnoliopsida</taxon>
        <taxon>eudicotyledons</taxon>
        <taxon>Gunneridae</taxon>
        <taxon>Pentapetalae</taxon>
        <taxon>rosids</taxon>
        <taxon>malvids</taxon>
        <taxon>Malvales</taxon>
        <taxon>Malvaceae</taxon>
        <taxon>Malvoideae</taxon>
        <taxon>Hibiscus</taxon>
    </lineage>
</organism>
<evidence type="ECO:0000313" key="2">
    <source>
        <dbReference type="Proteomes" id="UP001472677"/>
    </source>
</evidence>
<dbReference type="EMBL" id="JBBPBM010000265">
    <property type="protein sequence ID" value="KAK8498389.1"/>
    <property type="molecule type" value="Genomic_DNA"/>
</dbReference>
<keyword evidence="2" id="KW-1185">Reference proteome</keyword>
<dbReference type="Gene3D" id="3.40.50.720">
    <property type="entry name" value="NAD(P)-binding Rossmann-like Domain"/>
    <property type="match status" value="1"/>
</dbReference>
<protein>
    <submittedName>
        <fullName evidence="1">Uncharacterized protein</fullName>
    </submittedName>
</protein>
<accession>A0ABR2AW37</accession>